<organism evidence="9 10">
    <name type="scientific">Roseburia hominis</name>
    <dbReference type="NCBI Taxonomy" id="301301"/>
    <lineage>
        <taxon>Bacteria</taxon>
        <taxon>Bacillati</taxon>
        <taxon>Bacillota</taxon>
        <taxon>Clostridia</taxon>
        <taxon>Lachnospirales</taxon>
        <taxon>Lachnospiraceae</taxon>
        <taxon>Roseburia</taxon>
    </lineage>
</organism>
<dbReference type="RefSeq" id="WP_014079984.1">
    <property type="nucleotide sequence ID" value="NZ_CATWOB010000039.1"/>
</dbReference>
<dbReference type="EMBL" id="QRVL01000020">
    <property type="protein sequence ID" value="RGS36659.1"/>
    <property type="molecule type" value="Genomic_DNA"/>
</dbReference>
<keyword evidence="4" id="KW-0812">Transmembrane</keyword>
<dbReference type="InterPro" id="IPR050487">
    <property type="entry name" value="FtsQ_DivIB"/>
</dbReference>
<evidence type="ECO:0000256" key="4">
    <source>
        <dbReference type="ARBA" id="ARBA00022692"/>
    </source>
</evidence>
<sequence length="248" mass="28452">MIREQRKKKRRRKIGLTAALILLMLLAIAFLIVWKVFTVENVVVEGNELYSSEQIEQLVLNDEYSWNSLYVLLKYRIRDTGKVPFVDTMEVTLDDPHTVHVLVYEKGILGCFYIDAIGQYAYFDKDGFVVETSSDEIEDVPKITGVTCDEVVLYEKLPLDQPDVLNNLLSLTQILKKYDLLPQEIHYDSSLKPTLTYYGIQVSIGSDDYLSQKIVRLSAILPQLAGMYGTLHLDTWTPDTTDIVFDRD</sequence>
<evidence type="ECO:0000256" key="3">
    <source>
        <dbReference type="ARBA" id="ARBA00022618"/>
    </source>
</evidence>
<dbReference type="InterPro" id="IPR034746">
    <property type="entry name" value="POTRA"/>
</dbReference>
<dbReference type="Proteomes" id="UP000266172">
    <property type="component" value="Unassembled WGS sequence"/>
</dbReference>
<dbReference type="AlphaFoldDB" id="A0A395V8A3"/>
<keyword evidence="5" id="KW-1133">Transmembrane helix</keyword>
<dbReference type="GeneID" id="93723630"/>
<evidence type="ECO:0000256" key="5">
    <source>
        <dbReference type="ARBA" id="ARBA00022989"/>
    </source>
</evidence>
<keyword evidence="2" id="KW-1003">Cell membrane</keyword>
<dbReference type="PROSITE" id="PS51779">
    <property type="entry name" value="POTRA"/>
    <property type="match status" value="1"/>
</dbReference>
<dbReference type="InterPro" id="IPR005548">
    <property type="entry name" value="Cell_div_FtsQ/DivIB_C"/>
</dbReference>
<dbReference type="GO" id="GO:0051301">
    <property type="term" value="P:cell division"/>
    <property type="evidence" value="ECO:0007669"/>
    <property type="project" value="UniProtKB-KW"/>
</dbReference>
<dbReference type="GO" id="GO:0005886">
    <property type="term" value="C:plasma membrane"/>
    <property type="evidence" value="ECO:0007669"/>
    <property type="project" value="TreeGrafter"/>
</dbReference>
<dbReference type="PANTHER" id="PTHR37820:SF1">
    <property type="entry name" value="CELL DIVISION PROTEIN FTSQ"/>
    <property type="match status" value="1"/>
</dbReference>
<evidence type="ECO:0000259" key="8">
    <source>
        <dbReference type="PROSITE" id="PS51779"/>
    </source>
</evidence>
<name>A0A395V8A3_9FIRM</name>
<keyword evidence="3 9" id="KW-0132">Cell division</keyword>
<reference evidence="9 10" key="1">
    <citation type="submission" date="2018-08" db="EMBL/GenBank/DDBJ databases">
        <title>A genome reference for cultivated species of the human gut microbiota.</title>
        <authorList>
            <person name="Zou Y."/>
            <person name="Xue W."/>
            <person name="Luo G."/>
        </authorList>
    </citation>
    <scope>NUCLEOTIDE SEQUENCE [LARGE SCALE GENOMIC DNA]</scope>
    <source>
        <strain evidence="9 10">AF22-12AC</strain>
    </source>
</reference>
<comment type="subcellular location">
    <subcellularLocation>
        <location evidence="1">Membrane</location>
    </subcellularLocation>
</comment>
<dbReference type="PANTHER" id="PTHR37820">
    <property type="entry name" value="CELL DIVISION PROTEIN DIVIB"/>
    <property type="match status" value="1"/>
</dbReference>
<evidence type="ECO:0000313" key="10">
    <source>
        <dbReference type="Proteomes" id="UP000266172"/>
    </source>
</evidence>
<gene>
    <name evidence="9" type="ORF">DWX93_15160</name>
</gene>
<protein>
    <submittedName>
        <fullName evidence="9">Cell division protein FtsQ</fullName>
    </submittedName>
</protein>
<dbReference type="Pfam" id="PF03799">
    <property type="entry name" value="FtsQ_DivIB_C"/>
    <property type="match status" value="1"/>
</dbReference>
<accession>A0A395V8A3</accession>
<feature type="domain" description="POTRA" evidence="8">
    <location>
        <begin position="37"/>
        <end position="106"/>
    </location>
</feature>
<evidence type="ECO:0000256" key="7">
    <source>
        <dbReference type="ARBA" id="ARBA00023306"/>
    </source>
</evidence>
<evidence type="ECO:0000256" key="2">
    <source>
        <dbReference type="ARBA" id="ARBA00022475"/>
    </source>
</evidence>
<dbReference type="OMA" id="NTHYTNE"/>
<evidence type="ECO:0000313" key="9">
    <source>
        <dbReference type="EMBL" id="RGS36659.1"/>
    </source>
</evidence>
<keyword evidence="7" id="KW-0131">Cell cycle</keyword>
<keyword evidence="6" id="KW-0472">Membrane</keyword>
<proteinExistence type="predicted"/>
<evidence type="ECO:0000256" key="6">
    <source>
        <dbReference type="ARBA" id="ARBA00023136"/>
    </source>
</evidence>
<comment type="caution">
    <text evidence="9">The sequence shown here is derived from an EMBL/GenBank/DDBJ whole genome shotgun (WGS) entry which is preliminary data.</text>
</comment>
<evidence type="ECO:0000256" key="1">
    <source>
        <dbReference type="ARBA" id="ARBA00004370"/>
    </source>
</evidence>